<name>A0A1G9XAG3_9FIRM</name>
<evidence type="ECO:0000256" key="4">
    <source>
        <dbReference type="ARBA" id="ARBA00022695"/>
    </source>
</evidence>
<comment type="similarity">
    <text evidence="11">Belongs to the tRNA nucleotidyltransferase/poly(A) polymerase family.</text>
</comment>
<proteinExistence type="inferred from homology"/>
<keyword evidence="6" id="KW-0547">Nucleotide-binding</keyword>
<evidence type="ECO:0000256" key="1">
    <source>
        <dbReference type="ARBA" id="ARBA00001946"/>
    </source>
</evidence>
<evidence type="ECO:0000256" key="5">
    <source>
        <dbReference type="ARBA" id="ARBA00022723"/>
    </source>
</evidence>
<sequence length="382" mass="41766">MEDTIITERLLAETIAANGGRLYRVGGCVRDTMRGLPPKDIDFCVVGMVKKNFKLLFPAAKECGQYFPVFRLLVEGRMCEVAFARTERKDGAGYKGFKIASNPKITIEQDLFRRDTTVNAIAVDCLTRAVTDPFGGIRDIGSKILRATGRHFADDPIRALRLAGQAARLAFEIDADTLLLAGTVAGELENEPPERAVVELTKVLAAAQAPARFFTVLLQCGLLTSVFKELADLPQEKFEQAMAQLDAVAKVTVSPKVRFAALGLELNPESLSRWNNRMTLPGEWLQAAAAAGKTMKTLEVLNPENIVAAIGGLRRGVLSAAEFDLISQAVNIHIPPLSEFKTLLTLERNVAPAVLKGKELGSWYRQKQIEAIAKVFAEKVET</sequence>
<dbReference type="STRING" id="146817.SAMN04488502_10932"/>
<evidence type="ECO:0000256" key="2">
    <source>
        <dbReference type="ARBA" id="ARBA00022679"/>
    </source>
</evidence>
<dbReference type="GO" id="GO:0003723">
    <property type="term" value="F:RNA binding"/>
    <property type="evidence" value="ECO:0007669"/>
    <property type="project" value="UniProtKB-KW"/>
</dbReference>
<keyword evidence="7" id="KW-0692">RNA repair</keyword>
<dbReference type="PANTHER" id="PTHR47545">
    <property type="entry name" value="MULTIFUNCTIONAL CCA PROTEIN"/>
    <property type="match status" value="1"/>
</dbReference>
<dbReference type="RefSeq" id="WP_092074402.1">
    <property type="nucleotide sequence ID" value="NZ_FNHB01000009.1"/>
</dbReference>
<dbReference type="PANTHER" id="PTHR47545:SF1">
    <property type="entry name" value="MULTIFUNCTIONAL CCA PROTEIN"/>
    <property type="match status" value="1"/>
</dbReference>
<keyword evidence="10 11" id="KW-0694">RNA-binding</keyword>
<dbReference type="Gene3D" id="3.30.460.10">
    <property type="entry name" value="Beta Polymerase, domain 2"/>
    <property type="match status" value="1"/>
</dbReference>
<gene>
    <name evidence="14" type="ORF">SAMN04488502_10932</name>
</gene>
<dbReference type="OrthoDB" id="9805698at2"/>
<dbReference type="GO" id="GO:0046872">
    <property type="term" value="F:metal ion binding"/>
    <property type="evidence" value="ECO:0007669"/>
    <property type="project" value="UniProtKB-KW"/>
</dbReference>
<dbReference type="SUPFAM" id="SSF81301">
    <property type="entry name" value="Nucleotidyltransferase"/>
    <property type="match status" value="1"/>
</dbReference>
<keyword evidence="9" id="KW-0460">Magnesium</keyword>
<protein>
    <submittedName>
        <fullName evidence="14">tRNA nucleotidyltransferase (CCA-adding enzyme)</fullName>
    </submittedName>
</protein>
<comment type="cofactor">
    <cofactor evidence="1">
        <name>Mg(2+)</name>
        <dbReference type="ChEBI" id="CHEBI:18420"/>
    </cofactor>
</comment>
<dbReference type="InterPro" id="IPR032828">
    <property type="entry name" value="PolyA_RNA-bd"/>
</dbReference>
<reference evidence="14 15" key="1">
    <citation type="submission" date="2016-10" db="EMBL/GenBank/DDBJ databases">
        <authorList>
            <person name="de Groot N.N."/>
        </authorList>
    </citation>
    <scope>NUCLEOTIDE SEQUENCE [LARGE SCALE GENOMIC DNA]</scope>
    <source>
        <strain evidence="14 15">DSM 1736</strain>
    </source>
</reference>
<dbReference type="GO" id="GO:0016779">
    <property type="term" value="F:nucleotidyltransferase activity"/>
    <property type="evidence" value="ECO:0007669"/>
    <property type="project" value="UniProtKB-KW"/>
</dbReference>
<dbReference type="Pfam" id="PF12627">
    <property type="entry name" value="PolyA_pol_RNAbd"/>
    <property type="match status" value="1"/>
</dbReference>
<evidence type="ECO:0000256" key="6">
    <source>
        <dbReference type="ARBA" id="ARBA00022741"/>
    </source>
</evidence>
<dbReference type="InterPro" id="IPR050124">
    <property type="entry name" value="tRNA_CCA-adding_enzyme"/>
</dbReference>
<evidence type="ECO:0000256" key="9">
    <source>
        <dbReference type="ARBA" id="ARBA00022842"/>
    </source>
</evidence>
<keyword evidence="5" id="KW-0479">Metal-binding</keyword>
<evidence type="ECO:0000259" key="13">
    <source>
        <dbReference type="Pfam" id="PF12627"/>
    </source>
</evidence>
<keyword evidence="3" id="KW-0819">tRNA processing</keyword>
<dbReference type="Proteomes" id="UP000214880">
    <property type="component" value="Unassembled WGS sequence"/>
</dbReference>
<keyword evidence="8" id="KW-0067">ATP-binding</keyword>
<evidence type="ECO:0000256" key="7">
    <source>
        <dbReference type="ARBA" id="ARBA00022800"/>
    </source>
</evidence>
<keyword evidence="2 11" id="KW-0808">Transferase</keyword>
<evidence type="ECO:0000256" key="10">
    <source>
        <dbReference type="ARBA" id="ARBA00022884"/>
    </source>
</evidence>
<dbReference type="Pfam" id="PF01743">
    <property type="entry name" value="PolyA_pol"/>
    <property type="match status" value="1"/>
</dbReference>
<evidence type="ECO:0000256" key="8">
    <source>
        <dbReference type="ARBA" id="ARBA00022840"/>
    </source>
</evidence>
<keyword evidence="4" id="KW-0548">Nucleotidyltransferase</keyword>
<dbReference type="GO" id="GO:0005524">
    <property type="term" value="F:ATP binding"/>
    <property type="evidence" value="ECO:0007669"/>
    <property type="project" value="UniProtKB-KW"/>
</dbReference>
<feature type="domain" description="tRNA nucleotidyltransferase/poly(A) polymerase RNA and SrmB- binding" evidence="13">
    <location>
        <begin position="171"/>
        <end position="231"/>
    </location>
</feature>
<dbReference type="GO" id="GO:0042245">
    <property type="term" value="P:RNA repair"/>
    <property type="evidence" value="ECO:0007669"/>
    <property type="project" value="UniProtKB-KW"/>
</dbReference>
<dbReference type="EMBL" id="FNHB01000009">
    <property type="protein sequence ID" value="SDM93541.1"/>
    <property type="molecule type" value="Genomic_DNA"/>
</dbReference>
<organism evidence="14 15">
    <name type="scientific">Dendrosporobacter quercicolus</name>
    <dbReference type="NCBI Taxonomy" id="146817"/>
    <lineage>
        <taxon>Bacteria</taxon>
        <taxon>Bacillati</taxon>
        <taxon>Bacillota</taxon>
        <taxon>Negativicutes</taxon>
        <taxon>Selenomonadales</taxon>
        <taxon>Sporomusaceae</taxon>
        <taxon>Dendrosporobacter</taxon>
    </lineage>
</organism>
<evidence type="ECO:0000256" key="3">
    <source>
        <dbReference type="ARBA" id="ARBA00022694"/>
    </source>
</evidence>
<dbReference type="AlphaFoldDB" id="A0A1G9XAG3"/>
<dbReference type="CDD" id="cd05398">
    <property type="entry name" value="NT_ClassII-CCAase"/>
    <property type="match status" value="1"/>
</dbReference>
<dbReference type="GO" id="GO:0008033">
    <property type="term" value="P:tRNA processing"/>
    <property type="evidence" value="ECO:0007669"/>
    <property type="project" value="UniProtKB-KW"/>
</dbReference>
<accession>A0A1G9XAG3</accession>
<keyword evidence="15" id="KW-1185">Reference proteome</keyword>
<evidence type="ECO:0000313" key="14">
    <source>
        <dbReference type="EMBL" id="SDM93541.1"/>
    </source>
</evidence>
<dbReference type="SUPFAM" id="SSF81891">
    <property type="entry name" value="Poly A polymerase C-terminal region-like"/>
    <property type="match status" value="1"/>
</dbReference>
<evidence type="ECO:0000256" key="11">
    <source>
        <dbReference type="RuleBase" id="RU003953"/>
    </source>
</evidence>
<feature type="domain" description="Poly A polymerase head" evidence="12">
    <location>
        <begin position="22"/>
        <end position="146"/>
    </location>
</feature>
<dbReference type="Gene3D" id="1.10.3090.10">
    <property type="entry name" value="cca-adding enzyme, domain 2"/>
    <property type="match status" value="1"/>
</dbReference>
<evidence type="ECO:0000259" key="12">
    <source>
        <dbReference type="Pfam" id="PF01743"/>
    </source>
</evidence>
<dbReference type="InterPro" id="IPR002646">
    <property type="entry name" value="PolA_pol_head_dom"/>
</dbReference>
<evidence type="ECO:0000313" key="15">
    <source>
        <dbReference type="Proteomes" id="UP000214880"/>
    </source>
</evidence>
<dbReference type="InterPro" id="IPR043519">
    <property type="entry name" value="NT_sf"/>
</dbReference>